<dbReference type="PANTHER" id="PTHR24123:SF33">
    <property type="entry name" value="PROTEIN HOS4"/>
    <property type="match status" value="1"/>
</dbReference>
<keyword evidence="4" id="KW-1133">Transmembrane helix</keyword>
<dbReference type="PROSITE" id="PS50297">
    <property type="entry name" value="ANK_REP_REGION"/>
    <property type="match status" value="2"/>
</dbReference>
<dbReference type="Gene3D" id="1.25.40.20">
    <property type="entry name" value="Ankyrin repeat-containing domain"/>
    <property type="match status" value="2"/>
</dbReference>
<feature type="transmembrane region" description="Helical" evidence="4">
    <location>
        <begin position="518"/>
        <end position="546"/>
    </location>
</feature>
<gene>
    <name evidence="5" type="ORF">GOP47_0004575</name>
</gene>
<evidence type="ECO:0000256" key="4">
    <source>
        <dbReference type="SAM" id="Phobius"/>
    </source>
</evidence>
<feature type="transmembrane region" description="Helical" evidence="4">
    <location>
        <begin position="478"/>
        <end position="497"/>
    </location>
</feature>
<feature type="repeat" description="ANK" evidence="3">
    <location>
        <begin position="125"/>
        <end position="157"/>
    </location>
</feature>
<sequence length="724" mass="81091">MEEFQPSGSNGRIPQPEAFKSLYKAAKAGDVTKIGNILASNADEKVKYLLLSSEDESSGELPLHATAREGHQEVLDLLLPQNLTNAQTSRDGWSALHFSAGCGQFKVVQWLVNSRKPDLNLQDKVGLTPLHLAVIFGHKEVVRFLVSEGANLFIFDEEEMFPVSFCKDPSMFDALLSYYKSHPTSFNEGKITEWVDAERRTILHYTAEHGSDLDVIVRLITEANPDHLYDKDKHDDSFLHVAAKSGNMKVLQALKKFDSEDIDMVRLLTNAERDCVNSPGMYALLYDHREFFDELLTMGKVEITLSCIIKGLIAELVGRPEILSRVALFASTLPTYLALYAKKDCIFDFLSEIEPLSLMSQWDDEYKRTCLHWAVVDKRTDIVQKLCKDVKLWPSIQDKDGKTALQHAFEQKNHMVMEILSANRIFKEHEEKLYRDREVYVQALNAILVGAALIASVTFAGWLQTPFHSEFESLAMKIYWASNNASFFTAVATMCVAKTALLPTPSRYVGDIVNQLRLALVIDAVLLALSLAAVPWAFAAAGFAALRHANISVYQVIMVSTTAVGGFLCLIAWLALVVQLINNKPSKSVLCALLLPSCPFGWLGTRWLPACLQNLRAELGASSRLGYPRAKRSEITDLMDKDLVEYCAKKLNPITHGPPASETITAMKQEASKLGMSDKFLDNIYQHREVEFAFKEKREGAIKRIECRLGRPNHADASPKFTKH</sequence>
<protein>
    <recommendedName>
        <fullName evidence="7">PGG domain-containing protein</fullName>
    </recommendedName>
</protein>
<keyword evidence="4" id="KW-0812">Transmembrane</keyword>
<dbReference type="SUPFAM" id="SSF48403">
    <property type="entry name" value="Ankyrin repeat"/>
    <property type="match status" value="1"/>
</dbReference>
<dbReference type="OrthoDB" id="1921232at2759"/>
<proteinExistence type="predicted"/>
<keyword evidence="1" id="KW-0677">Repeat</keyword>
<feature type="transmembrane region" description="Helical" evidence="4">
    <location>
        <begin position="439"/>
        <end position="463"/>
    </location>
</feature>
<dbReference type="PANTHER" id="PTHR24123">
    <property type="entry name" value="ANKYRIN REPEAT-CONTAINING"/>
    <property type="match status" value="1"/>
</dbReference>
<evidence type="ECO:0008006" key="7">
    <source>
        <dbReference type="Google" id="ProtNLM"/>
    </source>
</evidence>
<evidence type="ECO:0000256" key="2">
    <source>
        <dbReference type="ARBA" id="ARBA00023043"/>
    </source>
</evidence>
<dbReference type="Pfam" id="PF12796">
    <property type="entry name" value="Ank_2"/>
    <property type="match status" value="1"/>
</dbReference>
<reference evidence="5" key="1">
    <citation type="submission" date="2021-01" db="EMBL/GenBank/DDBJ databases">
        <title>Adiantum capillus-veneris genome.</title>
        <authorList>
            <person name="Fang Y."/>
            <person name="Liao Q."/>
        </authorList>
    </citation>
    <scope>NUCLEOTIDE SEQUENCE</scope>
    <source>
        <strain evidence="5">H3</strain>
        <tissue evidence="5">Leaf</tissue>
    </source>
</reference>
<dbReference type="InterPro" id="IPR002110">
    <property type="entry name" value="Ankyrin_rpt"/>
</dbReference>
<dbReference type="Proteomes" id="UP000886520">
    <property type="component" value="Chromosome 4"/>
</dbReference>
<comment type="caution">
    <text evidence="5">The sequence shown here is derived from an EMBL/GenBank/DDBJ whole genome shotgun (WGS) entry which is preliminary data.</text>
</comment>
<evidence type="ECO:0000313" key="6">
    <source>
        <dbReference type="Proteomes" id="UP000886520"/>
    </source>
</evidence>
<dbReference type="SMART" id="SM00248">
    <property type="entry name" value="ANK"/>
    <property type="match status" value="8"/>
</dbReference>
<name>A0A9D4V8B8_ADICA</name>
<keyword evidence="4" id="KW-0472">Membrane</keyword>
<accession>A0A9D4V8B8</accession>
<evidence type="ECO:0000313" key="5">
    <source>
        <dbReference type="EMBL" id="KAI5081392.1"/>
    </source>
</evidence>
<feature type="transmembrane region" description="Helical" evidence="4">
    <location>
        <begin position="552"/>
        <end position="577"/>
    </location>
</feature>
<dbReference type="PROSITE" id="PS50088">
    <property type="entry name" value="ANK_REPEAT"/>
    <property type="match status" value="2"/>
</dbReference>
<keyword evidence="2 3" id="KW-0040">ANK repeat</keyword>
<dbReference type="InterPro" id="IPR036770">
    <property type="entry name" value="Ankyrin_rpt-contain_sf"/>
</dbReference>
<dbReference type="EMBL" id="JABFUD020000004">
    <property type="protein sequence ID" value="KAI5081392.1"/>
    <property type="molecule type" value="Genomic_DNA"/>
</dbReference>
<dbReference type="AlphaFoldDB" id="A0A9D4V8B8"/>
<keyword evidence="6" id="KW-1185">Reference proteome</keyword>
<dbReference type="InterPro" id="IPR051165">
    <property type="entry name" value="Multifunctional_ANK_Repeat"/>
</dbReference>
<organism evidence="5 6">
    <name type="scientific">Adiantum capillus-veneris</name>
    <name type="common">Maidenhair fern</name>
    <dbReference type="NCBI Taxonomy" id="13818"/>
    <lineage>
        <taxon>Eukaryota</taxon>
        <taxon>Viridiplantae</taxon>
        <taxon>Streptophyta</taxon>
        <taxon>Embryophyta</taxon>
        <taxon>Tracheophyta</taxon>
        <taxon>Polypodiopsida</taxon>
        <taxon>Polypodiidae</taxon>
        <taxon>Polypodiales</taxon>
        <taxon>Pteridineae</taxon>
        <taxon>Pteridaceae</taxon>
        <taxon>Vittarioideae</taxon>
        <taxon>Adiantum</taxon>
    </lineage>
</organism>
<evidence type="ECO:0000256" key="3">
    <source>
        <dbReference type="PROSITE-ProRule" id="PRU00023"/>
    </source>
</evidence>
<evidence type="ECO:0000256" key="1">
    <source>
        <dbReference type="ARBA" id="ARBA00022737"/>
    </source>
</evidence>
<feature type="repeat" description="ANK" evidence="3">
    <location>
        <begin position="58"/>
        <end position="79"/>
    </location>
</feature>